<dbReference type="Pfam" id="PF05521">
    <property type="entry name" value="Phage_HCP"/>
    <property type="match status" value="1"/>
</dbReference>
<evidence type="ECO:0000313" key="1">
    <source>
        <dbReference type="EMBL" id="UUP18916.1"/>
    </source>
</evidence>
<accession>A0ABY5MNT7</accession>
<keyword evidence="2" id="KW-1185">Reference proteome</keyword>
<dbReference type="InterPro" id="IPR038666">
    <property type="entry name" value="SSP1_head-tail_sf"/>
</dbReference>
<dbReference type="EMBL" id="CP030941">
    <property type="protein sequence ID" value="UUP18916.1"/>
    <property type="molecule type" value="Genomic_DNA"/>
</dbReference>
<dbReference type="NCBIfam" id="TIGR01563">
    <property type="entry name" value="gp16_SPP1"/>
    <property type="match status" value="1"/>
</dbReference>
<gene>
    <name evidence="1" type="ORF">NTH_03402</name>
</gene>
<evidence type="ECO:0000313" key="2">
    <source>
        <dbReference type="Proteomes" id="UP001342418"/>
    </source>
</evidence>
<sequence>MRGAFIDPGRLRHELLLQQATVADDGAGGHSETWTEVAPVFAQIEPFGARSFFGAGQDMEEATHRVIIRHRGDVRSGMRFLRAGRILHIVRIHDIDETGRYLACHVREEGR</sequence>
<dbReference type="InterPro" id="IPR008767">
    <property type="entry name" value="Phage_SPP1_head-tail_adaptor"/>
</dbReference>
<reference evidence="1 2" key="1">
    <citation type="submission" date="2018-07" db="EMBL/GenBank/DDBJ databases">
        <title>Genome sequence of Nitratireductor thuwali#1536.</title>
        <authorList>
            <person name="Michoud G."/>
            <person name="Merlino G."/>
            <person name="Sefrji F.O."/>
            <person name="Daffonchio D."/>
        </authorList>
    </citation>
    <scope>NUCLEOTIDE SEQUENCE [LARGE SCALE GENOMIC DNA]</scope>
    <source>
        <strain evidence="2">Nit1536</strain>
    </source>
</reference>
<organism evidence="1 2">
    <name type="scientific">Nitratireductor thuwali</name>
    <dbReference type="NCBI Taxonomy" id="2267699"/>
    <lineage>
        <taxon>Bacteria</taxon>
        <taxon>Pseudomonadati</taxon>
        <taxon>Pseudomonadota</taxon>
        <taxon>Alphaproteobacteria</taxon>
        <taxon>Hyphomicrobiales</taxon>
        <taxon>Phyllobacteriaceae</taxon>
        <taxon>Nitratireductor</taxon>
    </lineage>
</organism>
<protein>
    <recommendedName>
        <fullName evidence="3">Head-tail adaptor protein</fullName>
    </recommendedName>
</protein>
<dbReference type="RefSeq" id="WP_338531107.1">
    <property type="nucleotide sequence ID" value="NZ_CP030941.1"/>
</dbReference>
<proteinExistence type="predicted"/>
<evidence type="ECO:0008006" key="3">
    <source>
        <dbReference type="Google" id="ProtNLM"/>
    </source>
</evidence>
<dbReference type="Gene3D" id="2.40.10.270">
    <property type="entry name" value="Bacteriophage SPP1 head-tail adaptor protein"/>
    <property type="match status" value="1"/>
</dbReference>
<name>A0ABY5MNT7_9HYPH</name>
<dbReference type="Proteomes" id="UP001342418">
    <property type="component" value="Chromosome"/>
</dbReference>